<name>A0AA88TD73_9TELE</name>
<comment type="caution">
    <text evidence="2">The sequence shown here is derived from an EMBL/GenBank/DDBJ whole genome shotgun (WGS) entry which is preliminary data.</text>
</comment>
<evidence type="ECO:0000313" key="3">
    <source>
        <dbReference type="Proteomes" id="UP001187343"/>
    </source>
</evidence>
<evidence type="ECO:0000256" key="1">
    <source>
        <dbReference type="SAM" id="MobiDB-lite"/>
    </source>
</evidence>
<organism evidence="2 3">
    <name type="scientific">Cirrhinus molitorella</name>
    <name type="common">mud carp</name>
    <dbReference type="NCBI Taxonomy" id="172907"/>
    <lineage>
        <taxon>Eukaryota</taxon>
        <taxon>Metazoa</taxon>
        <taxon>Chordata</taxon>
        <taxon>Craniata</taxon>
        <taxon>Vertebrata</taxon>
        <taxon>Euteleostomi</taxon>
        <taxon>Actinopterygii</taxon>
        <taxon>Neopterygii</taxon>
        <taxon>Teleostei</taxon>
        <taxon>Ostariophysi</taxon>
        <taxon>Cypriniformes</taxon>
        <taxon>Cyprinidae</taxon>
        <taxon>Labeoninae</taxon>
        <taxon>Labeonini</taxon>
        <taxon>Cirrhinus</taxon>
    </lineage>
</organism>
<evidence type="ECO:0000313" key="2">
    <source>
        <dbReference type="EMBL" id="KAK2874435.1"/>
    </source>
</evidence>
<dbReference type="EMBL" id="JAUYZG010000021">
    <property type="protein sequence ID" value="KAK2874435.1"/>
    <property type="molecule type" value="Genomic_DNA"/>
</dbReference>
<sequence>MRRMNRPLGRGVRGPSRTVVRTNESDLGDGKASSSFKSGERQKHLGGGWTLHSFPVWRPSLPVNLLRHTEPAAVPFKQQPLRSNFHVNKCSQVGVAMAISPWLPWRRDWGGTGSRFAVDS</sequence>
<protein>
    <submittedName>
        <fullName evidence="2">Uncharacterized protein</fullName>
    </submittedName>
</protein>
<proteinExistence type="predicted"/>
<dbReference type="Proteomes" id="UP001187343">
    <property type="component" value="Unassembled WGS sequence"/>
</dbReference>
<reference evidence="2" key="1">
    <citation type="submission" date="2023-08" db="EMBL/GenBank/DDBJ databases">
        <title>Chromosome-level Genome Assembly of mud carp (Cirrhinus molitorella).</title>
        <authorList>
            <person name="Liu H."/>
        </authorList>
    </citation>
    <scope>NUCLEOTIDE SEQUENCE</scope>
    <source>
        <strain evidence="2">Prfri</strain>
        <tissue evidence="2">Muscle</tissue>
    </source>
</reference>
<gene>
    <name evidence="2" type="ORF">Q8A67_021588</name>
</gene>
<accession>A0AA88TD73</accession>
<dbReference type="AlphaFoldDB" id="A0AA88TD73"/>
<feature type="region of interest" description="Disordered" evidence="1">
    <location>
        <begin position="1"/>
        <end position="42"/>
    </location>
</feature>
<keyword evidence="3" id="KW-1185">Reference proteome</keyword>